<evidence type="ECO:0000313" key="4">
    <source>
        <dbReference type="Proteomes" id="UP000294003"/>
    </source>
</evidence>
<proteinExistence type="predicted"/>
<evidence type="ECO:0000313" key="3">
    <source>
        <dbReference type="EMBL" id="RYO88286.1"/>
    </source>
</evidence>
<dbReference type="Pfam" id="PF22803">
    <property type="entry name" value="GBD_Y3"/>
    <property type="match status" value="1"/>
</dbReference>
<name>A0ABY0HAT1_9PEZI</name>
<dbReference type="Proteomes" id="UP000294003">
    <property type="component" value="Unassembled WGS sequence"/>
</dbReference>
<organism evidence="3 4">
    <name type="scientific">Monosporascus cannonballus</name>
    <dbReference type="NCBI Taxonomy" id="155416"/>
    <lineage>
        <taxon>Eukaryota</taxon>
        <taxon>Fungi</taxon>
        <taxon>Dikarya</taxon>
        <taxon>Ascomycota</taxon>
        <taxon>Pezizomycotina</taxon>
        <taxon>Sordariomycetes</taxon>
        <taxon>Xylariomycetidae</taxon>
        <taxon>Xylariales</taxon>
        <taxon>Xylariales incertae sedis</taxon>
        <taxon>Monosporascus</taxon>
    </lineage>
</organism>
<accession>A0ABY0HAT1</accession>
<gene>
    <name evidence="3" type="ORF">DL762_003783</name>
</gene>
<keyword evidence="1" id="KW-0732">Signal</keyword>
<evidence type="ECO:0000259" key="2">
    <source>
        <dbReference type="Pfam" id="PF22803"/>
    </source>
</evidence>
<evidence type="ECO:0000256" key="1">
    <source>
        <dbReference type="SAM" id="SignalP"/>
    </source>
</evidence>
<comment type="caution">
    <text evidence="3">The sequence shown here is derived from an EMBL/GenBank/DDBJ whole genome shotgun (WGS) entry which is preliminary data.</text>
</comment>
<protein>
    <recommendedName>
        <fullName evidence="2">Glycan binding protein Y3-like domain-containing protein</fullName>
    </recommendedName>
</protein>
<dbReference type="EMBL" id="QJNS01000089">
    <property type="protein sequence ID" value="RYO88286.1"/>
    <property type="molecule type" value="Genomic_DNA"/>
</dbReference>
<keyword evidence="4" id="KW-1185">Reference proteome</keyword>
<feature type="chain" id="PRO_5047467935" description="Glycan binding protein Y3-like domain-containing protein" evidence="1">
    <location>
        <begin position="18"/>
        <end position="123"/>
    </location>
</feature>
<sequence>MHTSFLVIVTAASSVLGGCFSGGENWATQKAIALSKAQDVCNNKYSKATFGSGQALGACYALDSDKQVDFVLEYIGGDTRTISAAECYDGFQKEINGCDHGGSTAYTNWKYTADPNAGACAPN</sequence>
<dbReference type="InterPro" id="IPR054443">
    <property type="entry name" value="Y3-like_dom"/>
</dbReference>
<feature type="domain" description="Glycan binding protein Y3-like" evidence="2">
    <location>
        <begin position="38"/>
        <end position="120"/>
    </location>
</feature>
<reference evidence="3 4" key="1">
    <citation type="submission" date="2018-06" db="EMBL/GenBank/DDBJ databases">
        <title>Complete Genomes of Monosporascus.</title>
        <authorList>
            <person name="Robinson A.J."/>
            <person name="Natvig D.O."/>
        </authorList>
    </citation>
    <scope>NUCLEOTIDE SEQUENCE [LARGE SCALE GENOMIC DNA]</scope>
    <source>
        <strain evidence="3 4">CBS 609.92</strain>
    </source>
</reference>
<feature type="signal peptide" evidence="1">
    <location>
        <begin position="1"/>
        <end position="17"/>
    </location>
</feature>